<evidence type="ECO:0000313" key="7">
    <source>
        <dbReference type="EMBL" id="VFT92157.1"/>
    </source>
</evidence>
<dbReference type="Proteomes" id="UP000332933">
    <property type="component" value="Unassembled WGS sequence"/>
</dbReference>
<evidence type="ECO:0000256" key="2">
    <source>
        <dbReference type="ARBA" id="ARBA00022771"/>
    </source>
</evidence>
<accession>A0A485L2X9</accession>
<evidence type="ECO:0000256" key="1">
    <source>
        <dbReference type="ARBA" id="ARBA00022723"/>
    </source>
</evidence>
<dbReference type="PROSITE" id="PS50178">
    <property type="entry name" value="ZF_FYVE"/>
    <property type="match status" value="1"/>
</dbReference>
<dbReference type="PANTHER" id="PTHR43102:SF2">
    <property type="entry name" value="GAF DOMAIN-CONTAINING PROTEIN"/>
    <property type="match status" value="1"/>
</dbReference>
<dbReference type="AlphaFoldDB" id="A0A485L2X9"/>
<dbReference type="InterPro" id="IPR000306">
    <property type="entry name" value="Znf_FYVE"/>
</dbReference>
<organism evidence="7 8">
    <name type="scientific">Aphanomyces stellatus</name>
    <dbReference type="NCBI Taxonomy" id="120398"/>
    <lineage>
        <taxon>Eukaryota</taxon>
        <taxon>Sar</taxon>
        <taxon>Stramenopiles</taxon>
        <taxon>Oomycota</taxon>
        <taxon>Saprolegniomycetes</taxon>
        <taxon>Saprolegniales</taxon>
        <taxon>Verrucalvaceae</taxon>
        <taxon>Aphanomyces</taxon>
    </lineage>
</organism>
<sequence>MFLRRRLAVDVDYPTLHQCVVSQTHWVPSRTRSHCHHCAKSFSLFRLKHHCRLCGEVVCIACRRVVLLRSPDLHERFAKLCVPCVMAHQPAIGYRDMHRFRLARRGSCIVPADNEGHDVVPQNLLTPTKVHSLTVEHRFSMLSGSPRLTQRTDDSADDMDDLRVSTHAIALVTWNERDRAAAVAALPLPDAHMLLTHMAGLLADTFHCSMAFVSFVGDTCEWFAATEGLDAHAAARVLPRHATSVGATLVATRCPRIVLDATADRLLQRHVWVTEDGIKIGFFAAAPIFNNAGYVLGTVGVIDGRARADATGISSQLRLMAKCVAIVLEPSEKSARRTSTAHRAQVETTLRALLARSFASTAPSSPDSRH</sequence>
<keyword evidence="8" id="KW-1185">Reference proteome</keyword>
<dbReference type="GO" id="GO:0008270">
    <property type="term" value="F:zinc ion binding"/>
    <property type="evidence" value="ECO:0007669"/>
    <property type="project" value="UniProtKB-KW"/>
</dbReference>
<evidence type="ECO:0000259" key="5">
    <source>
        <dbReference type="PROSITE" id="PS50178"/>
    </source>
</evidence>
<keyword evidence="3" id="KW-0862">Zinc</keyword>
<protein>
    <submittedName>
        <fullName evidence="7">Aste57867_15349 protein</fullName>
    </submittedName>
</protein>
<dbReference type="InterPro" id="IPR017455">
    <property type="entry name" value="Znf_FYVE-rel"/>
</dbReference>
<gene>
    <name evidence="7" type="primary">Aste57867_15349</name>
    <name evidence="6" type="ORF">As57867_015293</name>
    <name evidence="7" type="ORF">ASTE57867_15349</name>
</gene>
<evidence type="ECO:0000313" key="6">
    <source>
        <dbReference type="EMBL" id="KAF0693709.1"/>
    </source>
</evidence>
<dbReference type="PANTHER" id="PTHR43102">
    <property type="entry name" value="SLR1143 PROTEIN"/>
    <property type="match status" value="1"/>
</dbReference>
<name>A0A485L2X9_9STRA</name>
<keyword evidence="2 4" id="KW-0863">Zinc-finger</keyword>
<reference evidence="6" key="2">
    <citation type="submission" date="2019-06" db="EMBL/GenBank/DDBJ databases">
        <title>Genomics analysis of Aphanomyces spp. identifies a new class of oomycete effector associated with host adaptation.</title>
        <authorList>
            <person name="Gaulin E."/>
        </authorList>
    </citation>
    <scope>NUCLEOTIDE SEQUENCE</scope>
    <source>
        <strain evidence="6">CBS 578.67</strain>
    </source>
</reference>
<feature type="domain" description="FYVE-type" evidence="5">
    <location>
        <begin position="29"/>
        <end position="89"/>
    </location>
</feature>
<dbReference type="InterPro" id="IPR011011">
    <property type="entry name" value="Znf_FYVE_PHD"/>
</dbReference>
<reference evidence="7 8" key="1">
    <citation type="submission" date="2019-03" db="EMBL/GenBank/DDBJ databases">
        <authorList>
            <person name="Gaulin E."/>
            <person name="Dumas B."/>
        </authorList>
    </citation>
    <scope>NUCLEOTIDE SEQUENCE [LARGE SCALE GENOMIC DNA]</scope>
    <source>
        <strain evidence="7">CBS 568.67</strain>
    </source>
</reference>
<evidence type="ECO:0000256" key="4">
    <source>
        <dbReference type="PROSITE-ProRule" id="PRU00091"/>
    </source>
</evidence>
<evidence type="ECO:0000313" key="8">
    <source>
        <dbReference type="Proteomes" id="UP000332933"/>
    </source>
</evidence>
<dbReference type="SUPFAM" id="SSF55781">
    <property type="entry name" value="GAF domain-like"/>
    <property type="match status" value="1"/>
</dbReference>
<dbReference type="InterPro" id="IPR013083">
    <property type="entry name" value="Znf_RING/FYVE/PHD"/>
</dbReference>
<dbReference type="SUPFAM" id="SSF57903">
    <property type="entry name" value="FYVE/PHD zinc finger"/>
    <property type="match status" value="1"/>
</dbReference>
<dbReference type="Gene3D" id="3.30.40.10">
    <property type="entry name" value="Zinc/RING finger domain, C3HC4 (zinc finger)"/>
    <property type="match status" value="1"/>
</dbReference>
<proteinExistence type="predicted"/>
<evidence type="ECO:0000256" key="3">
    <source>
        <dbReference type="ARBA" id="ARBA00022833"/>
    </source>
</evidence>
<dbReference type="Gene3D" id="3.30.450.40">
    <property type="match status" value="1"/>
</dbReference>
<dbReference type="SMART" id="SM00064">
    <property type="entry name" value="FYVE"/>
    <property type="match status" value="1"/>
</dbReference>
<dbReference type="InterPro" id="IPR029016">
    <property type="entry name" value="GAF-like_dom_sf"/>
</dbReference>
<dbReference type="EMBL" id="VJMH01005654">
    <property type="protein sequence ID" value="KAF0693709.1"/>
    <property type="molecule type" value="Genomic_DNA"/>
</dbReference>
<dbReference type="Pfam" id="PF01363">
    <property type="entry name" value="FYVE"/>
    <property type="match status" value="1"/>
</dbReference>
<dbReference type="EMBL" id="CAADRA010005675">
    <property type="protein sequence ID" value="VFT92157.1"/>
    <property type="molecule type" value="Genomic_DNA"/>
</dbReference>
<keyword evidence="1" id="KW-0479">Metal-binding</keyword>